<dbReference type="Gene3D" id="3.40.50.300">
    <property type="entry name" value="P-loop containing nucleotide triphosphate hydrolases"/>
    <property type="match status" value="1"/>
</dbReference>
<keyword evidence="1" id="KW-0547">Nucleotide-binding</keyword>
<evidence type="ECO:0000313" key="1">
    <source>
        <dbReference type="EMBL" id="STI84049.1"/>
    </source>
</evidence>
<evidence type="ECO:0000313" key="2">
    <source>
        <dbReference type="Proteomes" id="UP000254079"/>
    </source>
</evidence>
<accession>A0A376U3Z9</accession>
<dbReference type="GO" id="GO:0016787">
    <property type="term" value="F:hydrolase activity"/>
    <property type="evidence" value="ECO:0007669"/>
    <property type="project" value="UniProtKB-KW"/>
</dbReference>
<sequence length="54" mass="6039">MPTTILVLHRGQAVEQGTHQQLLAAQGRYWQMYQLQLAGEELAASVREEESLSA</sequence>
<dbReference type="EMBL" id="UGCP01000002">
    <property type="protein sequence ID" value="STI84049.1"/>
    <property type="molecule type" value="Genomic_DNA"/>
</dbReference>
<keyword evidence="1" id="KW-0378">Hydrolase</keyword>
<protein>
    <submittedName>
        <fullName evidence="1">Multidrug ABC transporter ATP-binding protein</fullName>
        <ecNumber evidence="1">3.6.3.44</ecNumber>
    </submittedName>
</protein>
<dbReference type="EC" id="3.6.3.44" evidence="1"/>
<keyword evidence="1" id="KW-0067">ATP-binding</keyword>
<name>A0A376U3Z9_ECOLX</name>
<dbReference type="SUPFAM" id="SSF52540">
    <property type="entry name" value="P-loop containing nucleoside triphosphate hydrolases"/>
    <property type="match status" value="1"/>
</dbReference>
<dbReference type="AlphaFoldDB" id="A0A376U3Z9"/>
<dbReference type="Proteomes" id="UP000254079">
    <property type="component" value="Unassembled WGS sequence"/>
</dbReference>
<reference evidence="1 2" key="1">
    <citation type="submission" date="2018-06" db="EMBL/GenBank/DDBJ databases">
        <authorList>
            <consortium name="Pathogen Informatics"/>
            <person name="Doyle S."/>
        </authorList>
    </citation>
    <scope>NUCLEOTIDE SEQUENCE [LARGE SCALE GENOMIC DNA]</scope>
    <source>
        <strain evidence="1 2">NCTC8622</strain>
    </source>
</reference>
<gene>
    <name evidence="1" type="primary">mdlB_5</name>
    <name evidence="1" type="ORF">NCTC8622_03092</name>
</gene>
<dbReference type="GO" id="GO:0005524">
    <property type="term" value="F:ATP binding"/>
    <property type="evidence" value="ECO:0007669"/>
    <property type="project" value="UniProtKB-KW"/>
</dbReference>
<organism evidence="1 2">
    <name type="scientific">Escherichia coli</name>
    <dbReference type="NCBI Taxonomy" id="562"/>
    <lineage>
        <taxon>Bacteria</taxon>
        <taxon>Pseudomonadati</taxon>
        <taxon>Pseudomonadota</taxon>
        <taxon>Gammaproteobacteria</taxon>
        <taxon>Enterobacterales</taxon>
        <taxon>Enterobacteriaceae</taxon>
        <taxon>Escherichia</taxon>
    </lineage>
</organism>
<proteinExistence type="predicted"/>
<dbReference type="InterPro" id="IPR027417">
    <property type="entry name" value="P-loop_NTPase"/>
</dbReference>